<name>A0A9D2Q8M7_9FIRM</name>
<feature type="compositionally biased region" description="Acidic residues" evidence="1">
    <location>
        <begin position="25"/>
        <end position="38"/>
    </location>
</feature>
<evidence type="ECO:0000313" key="4">
    <source>
        <dbReference type="Proteomes" id="UP000823918"/>
    </source>
</evidence>
<evidence type="ECO:0000256" key="2">
    <source>
        <dbReference type="SAM" id="Phobius"/>
    </source>
</evidence>
<dbReference type="AlphaFoldDB" id="A0A9D2Q8M7"/>
<gene>
    <name evidence="3" type="ORF">H9698_08935</name>
</gene>
<feature type="compositionally biased region" description="Basic and acidic residues" evidence="1">
    <location>
        <begin position="1"/>
        <end position="15"/>
    </location>
</feature>
<feature type="compositionally biased region" description="Basic and acidic residues" evidence="1">
    <location>
        <begin position="39"/>
        <end position="51"/>
    </location>
</feature>
<protein>
    <submittedName>
        <fullName evidence="3">Uncharacterized protein</fullName>
    </submittedName>
</protein>
<sequence length="102" mass="11177">MLVTEEGKVPERSSDESQTSPAESLEPELLDENSEGEEPERPEKPNGERGHGGPQESASAGNIIWKAVQYLSIFALFAVVTRAVEIVLKGLFKNRAARKRVS</sequence>
<comment type="caution">
    <text evidence="3">The sequence shown here is derived from an EMBL/GenBank/DDBJ whole genome shotgun (WGS) entry which is preliminary data.</text>
</comment>
<reference evidence="3" key="2">
    <citation type="submission" date="2021-04" db="EMBL/GenBank/DDBJ databases">
        <authorList>
            <person name="Gilroy R."/>
        </authorList>
    </citation>
    <scope>NUCLEOTIDE SEQUENCE</scope>
    <source>
        <strain evidence="3">5933</strain>
    </source>
</reference>
<reference evidence="3" key="1">
    <citation type="journal article" date="2021" name="PeerJ">
        <title>Extensive microbial diversity within the chicken gut microbiome revealed by metagenomics and culture.</title>
        <authorList>
            <person name="Gilroy R."/>
            <person name="Ravi A."/>
            <person name="Getino M."/>
            <person name="Pursley I."/>
            <person name="Horton D.L."/>
            <person name="Alikhan N.F."/>
            <person name="Baker D."/>
            <person name="Gharbi K."/>
            <person name="Hall N."/>
            <person name="Watson M."/>
            <person name="Adriaenssens E.M."/>
            <person name="Foster-Nyarko E."/>
            <person name="Jarju S."/>
            <person name="Secka A."/>
            <person name="Antonio M."/>
            <person name="Oren A."/>
            <person name="Chaudhuri R.R."/>
            <person name="La Ragione R."/>
            <person name="Hildebrand F."/>
            <person name="Pallen M.J."/>
        </authorList>
    </citation>
    <scope>NUCLEOTIDE SEQUENCE</scope>
    <source>
        <strain evidence="3">5933</strain>
    </source>
</reference>
<proteinExistence type="predicted"/>
<keyword evidence="2" id="KW-0812">Transmembrane</keyword>
<dbReference type="Proteomes" id="UP000823918">
    <property type="component" value="Unassembled WGS sequence"/>
</dbReference>
<keyword evidence="2" id="KW-1133">Transmembrane helix</keyword>
<evidence type="ECO:0000256" key="1">
    <source>
        <dbReference type="SAM" id="MobiDB-lite"/>
    </source>
</evidence>
<accession>A0A9D2Q8M7</accession>
<evidence type="ECO:0000313" key="3">
    <source>
        <dbReference type="EMBL" id="HJC72900.1"/>
    </source>
</evidence>
<feature type="region of interest" description="Disordered" evidence="1">
    <location>
        <begin position="1"/>
        <end position="58"/>
    </location>
</feature>
<feature type="transmembrane region" description="Helical" evidence="2">
    <location>
        <begin position="70"/>
        <end position="92"/>
    </location>
</feature>
<organism evidence="3 4">
    <name type="scientific">Candidatus Ruthenibacterium merdavium</name>
    <dbReference type="NCBI Taxonomy" id="2838752"/>
    <lineage>
        <taxon>Bacteria</taxon>
        <taxon>Bacillati</taxon>
        <taxon>Bacillota</taxon>
        <taxon>Clostridia</taxon>
        <taxon>Eubacteriales</taxon>
        <taxon>Oscillospiraceae</taxon>
        <taxon>Ruthenibacterium</taxon>
    </lineage>
</organism>
<keyword evidence="2" id="KW-0472">Membrane</keyword>
<dbReference type="EMBL" id="DWWA01000046">
    <property type="protein sequence ID" value="HJC72900.1"/>
    <property type="molecule type" value="Genomic_DNA"/>
</dbReference>